<evidence type="ECO:0000313" key="3">
    <source>
        <dbReference type="Proteomes" id="UP001176941"/>
    </source>
</evidence>
<dbReference type="Proteomes" id="UP001176941">
    <property type="component" value="Chromosome 4"/>
</dbReference>
<reference evidence="2" key="1">
    <citation type="submission" date="2023-04" db="EMBL/GenBank/DDBJ databases">
        <authorList>
            <consortium name="ELIXIR-Norway"/>
        </authorList>
    </citation>
    <scope>NUCLEOTIDE SEQUENCE [LARGE SCALE GENOMIC DNA]</scope>
</reference>
<feature type="compositionally biased region" description="Pro residues" evidence="1">
    <location>
        <begin position="91"/>
        <end position="103"/>
    </location>
</feature>
<gene>
    <name evidence="2" type="ORF">MRATA1EN1_LOCUS23999</name>
</gene>
<evidence type="ECO:0000313" key="2">
    <source>
        <dbReference type="EMBL" id="CAI9175037.1"/>
    </source>
</evidence>
<proteinExistence type="predicted"/>
<organism evidence="2 3">
    <name type="scientific">Rangifer tarandus platyrhynchus</name>
    <name type="common">Svalbard reindeer</name>
    <dbReference type="NCBI Taxonomy" id="3082113"/>
    <lineage>
        <taxon>Eukaryota</taxon>
        <taxon>Metazoa</taxon>
        <taxon>Chordata</taxon>
        <taxon>Craniata</taxon>
        <taxon>Vertebrata</taxon>
        <taxon>Euteleostomi</taxon>
        <taxon>Mammalia</taxon>
        <taxon>Eutheria</taxon>
        <taxon>Laurasiatheria</taxon>
        <taxon>Artiodactyla</taxon>
        <taxon>Ruminantia</taxon>
        <taxon>Pecora</taxon>
        <taxon>Cervidae</taxon>
        <taxon>Odocoileinae</taxon>
        <taxon>Rangifer</taxon>
    </lineage>
</organism>
<keyword evidence="3" id="KW-1185">Reference proteome</keyword>
<feature type="region of interest" description="Disordered" evidence="1">
    <location>
        <begin position="91"/>
        <end position="115"/>
    </location>
</feature>
<dbReference type="EMBL" id="OX459940">
    <property type="protein sequence ID" value="CAI9175037.1"/>
    <property type="molecule type" value="Genomic_DNA"/>
</dbReference>
<protein>
    <submittedName>
        <fullName evidence="2">Uncharacterized protein</fullName>
    </submittedName>
</protein>
<sequence length="115" mass="12434">MVHLKRADWTSREFHTNHAAETQTCAGSPARRGARLHTKAQGCVPCRGQGWVAAGAKWAWELGGHSSCRGSRELFVQEVWALLPACPEPSLPAPHTSPLPAPLEPSQKDVFPGTC</sequence>
<name>A0ABN8ZM82_RANTA</name>
<evidence type="ECO:0000256" key="1">
    <source>
        <dbReference type="SAM" id="MobiDB-lite"/>
    </source>
</evidence>
<accession>A0ABN8ZM82</accession>